<reference evidence="1 2" key="1">
    <citation type="submission" date="2018-04" db="EMBL/GenBank/DDBJ databases">
        <title>Genomic Encyclopedia of Archaeal and Bacterial Type Strains, Phase II (KMG-II): from individual species to whole genera.</title>
        <authorList>
            <person name="Goeker M."/>
        </authorList>
    </citation>
    <scope>NUCLEOTIDE SEQUENCE [LARGE SCALE GENOMIC DNA]</scope>
    <source>
        <strain evidence="1 2">DSM 100162</strain>
    </source>
</reference>
<sequence>MKPKILLCLSLCLVLWGCKEDEPEPASVNVTMSSSSQTLVEGGDVVEVTVELDQEYNE</sequence>
<protein>
    <submittedName>
        <fullName evidence="1">Uncharacterized protein</fullName>
    </submittedName>
</protein>
<gene>
    <name evidence="1" type="ORF">C8N40_10151</name>
</gene>
<dbReference type="AlphaFoldDB" id="A0A2T5YSD2"/>
<comment type="caution">
    <text evidence="1">The sequence shown here is derived from an EMBL/GenBank/DDBJ whole genome shotgun (WGS) entry which is preliminary data.</text>
</comment>
<dbReference type="RefSeq" id="WP_170113986.1">
    <property type="nucleotide sequence ID" value="NZ_QBKI01000001.1"/>
</dbReference>
<proteinExistence type="predicted"/>
<dbReference type="EMBL" id="QBKI01000001">
    <property type="protein sequence ID" value="PTX22229.1"/>
    <property type="molecule type" value="Genomic_DNA"/>
</dbReference>
<keyword evidence="2" id="KW-1185">Reference proteome</keyword>
<evidence type="ECO:0000313" key="1">
    <source>
        <dbReference type="EMBL" id="PTX22229.1"/>
    </source>
</evidence>
<accession>A0A2T5YSD2</accession>
<evidence type="ECO:0000313" key="2">
    <source>
        <dbReference type="Proteomes" id="UP000244225"/>
    </source>
</evidence>
<name>A0A2T5YSD2_9BACT</name>
<dbReference type="Proteomes" id="UP000244225">
    <property type="component" value="Unassembled WGS sequence"/>
</dbReference>
<organism evidence="1 2">
    <name type="scientific">Pontibacter mucosus</name>
    <dbReference type="NCBI Taxonomy" id="1649266"/>
    <lineage>
        <taxon>Bacteria</taxon>
        <taxon>Pseudomonadati</taxon>
        <taxon>Bacteroidota</taxon>
        <taxon>Cytophagia</taxon>
        <taxon>Cytophagales</taxon>
        <taxon>Hymenobacteraceae</taxon>
        <taxon>Pontibacter</taxon>
    </lineage>
</organism>